<proteinExistence type="inferred from homology"/>
<evidence type="ECO:0000256" key="3">
    <source>
        <dbReference type="ARBA" id="ARBA00023027"/>
    </source>
</evidence>
<feature type="active site" description="Proton acceptor" evidence="4">
    <location>
        <position position="248"/>
    </location>
</feature>
<dbReference type="GO" id="GO:0070403">
    <property type="term" value="F:NAD+ binding"/>
    <property type="evidence" value="ECO:0007669"/>
    <property type="project" value="InterPro"/>
</dbReference>
<accession>A0A9P4N8W5</accession>
<feature type="binding site" evidence="4">
    <location>
        <position position="256"/>
    </location>
    <ligand>
        <name>Zn(2+)</name>
        <dbReference type="ChEBI" id="CHEBI:29105"/>
    </ligand>
</feature>
<feature type="compositionally biased region" description="Polar residues" evidence="5">
    <location>
        <begin position="623"/>
        <end position="637"/>
    </location>
</feature>
<protein>
    <submittedName>
        <fullName evidence="7">DHS-like NAD/FAD-binding domain-containing protein</fullName>
    </submittedName>
</protein>
<evidence type="ECO:0000256" key="2">
    <source>
        <dbReference type="ARBA" id="ARBA00022679"/>
    </source>
</evidence>
<dbReference type="AlphaFoldDB" id="A0A9P4N8W5"/>
<dbReference type="InterPro" id="IPR026591">
    <property type="entry name" value="Sirtuin_cat_small_dom_sf"/>
</dbReference>
<dbReference type="Gene3D" id="3.30.1600.10">
    <property type="entry name" value="SIR2/SIRT2 'Small Domain"/>
    <property type="match status" value="1"/>
</dbReference>
<evidence type="ECO:0000256" key="5">
    <source>
        <dbReference type="SAM" id="MobiDB-lite"/>
    </source>
</evidence>
<organism evidence="7 8">
    <name type="scientific">Lojkania enalia</name>
    <dbReference type="NCBI Taxonomy" id="147567"/>
    <lineage>
        <taxon>Eukaryota</taxon>
        <taxon>Fungi</taxon>
        <taxon>Dikarya</taxon>
        <taxon>Ascomycota</taxon>
        <taxon>Pezizomycotina</taxon>
        <taxon>Dothideomycetes</taxon>
        <taxon>Pleosporomycetidae</taxon>
        <taxon>Pleosporales</taxon>
        <taxon>Pleosporales incertae sedis</taxon>
        <taxon>Lojkania</taxon>
    </lineage>
</organism>
<feature type="compositionally biased region" description="Polar residues" evidence="5">
    <location>
        <begin position="510"/>
        <end position="536"/>
    </location>
</feature>
<dbReference type="PANTHER" id="PTHR47651:SF17">
    <property type="entry name" value="DEACETYLASE SIRTUIN-TYPE DOMAIN-CONTAINING PROTEIN"/>
    <property type="match status" value="1"/>
</dbReference>
<evidence type="ECO:0000256" key="1">
    <source>
        <dbReference type="ARBA" id="ARBA00006924"/>
    </source>
</evidence>
<feature type="compositionally biased region" description="Low complexity" evidence="5">
    <location>
        <begin position="10"/>
        <end position="28"/>
    </location>
</feature>
<dbReference type="InterPro" id="IPR026590">
    <property type="entry name" value="Ssirtuin_cat_dom"/>
</dbReference>
<feature type="compositionally biased region" description="Basic and acidic residues" evidence="5">
    <location>
        <begin position="477"/>
        <end position="492"/>
    </location>
</feature>
<dbReference type="PANTHER" id="PTHR47651">
    <property type="entry name" value="NAD-DEPENDENT HISTONE DEACETYLASE HST4"/>
    <property type="match status" value="1"/>
</dbReference>
<evidence type="ECO:0000256" key="4">
    <source>
        <dbReference type="PROSITE-ProRule" id="PRU00236"/>
    </source>
</evidence>
<gene>
    <name evidence="7" type="ORF">CC78DRAFT_458517</name>
</gene>
<evidence type="ECO:0000259" key="6">
    <source>
        <dbReference type="PROSITE" id="PS50305"/>
    </source>
</evidence>
<keyword evidence="4" id="KW-0862">Zinc</keyword>
<dbReference type="EMBL" id="ML986595">
    <property type="protein sequence ID" value="KAF2266921.1"/>
    <property type="molecule type" value="Genomic_DNA"/>
</dbReference>
<feature type="binding site" evidence="4">
    <location>
        <position position="278"/>
    </location>
    <ligand>
        <name>Zn(2+)</name>
        <dbReference type="ChEBI" id="CHEBI:29105"/>
    </ligand>
</feature>
<feature type="binding site" evidence="4">
    <location>
        <position position="281"/>
    </location>
    <ligand>
        <name>Zn(2+)</name>
        <dbReference type="ChEBI" id="CHEBI:29105"/>
    </ligand>
</feature>
<keyword evidence="3" id="KW-0520">NAD</keyword>
<feature type="compositionally biased region" description="Low complexity" evidence="5">
    <location>
        <begin position="43"/>
        <end position="60"/>
    </location>
</feature>
<dbReference type="Pfam" id="PF02146">
    <property type="entry name" value="SIR2"/>
    <property type="match status" value="1"/>
</dbReference>
<dbReference type="SUPFAM" id="SSF52467">
    <property type="entry name" value="DHS-like NAD/FAD-binding domain"/>
    <property type="match status" value="1"/>
</dbReference>
<feature type="compositionally biased region" description="Basic residues" evidence="5">
    <location>
        <begin position="500"/>
        <end position="509"/>
    </location>
</feature>
<feature type="region of interest" description="Disordered" evidence="5">
    <location>
        <begin position="1"/>
        <end position="94"/>
    </location>
</feature>
<dbReference type="PROSITE" id="PS50305">
    <property type="entry name" value="SIRTUIN"/>
    <property type="match status" value="1"/>
</dbReference>
<dbReference type="GO" id="GO:0016740">
    <property type="term" value="F:transferase activity"/>
    <property type="evidence" value="ECO:0007669"/>
    <property type="project" value="UniProtKB-KW"/>
</dbReference>
<evidence type="ECO:0000313" key="7">
    <source>
        <dbReference type="EMBL" id="KAF2266921.1"/>
    </source>
</evidence>
<feature type="region of interest" description="Disordered" evidence="5">
    <location>
        <begin position="440"/>
        <end position="550"/>
    </location>
</feature>
<feature type="binding site" evidence="4">
    <location>
        <position position="259"/>
    </location>
    <ligand>
        <name>Zn(2+)</name>
        <dbReference type="ChEBI" id="CHEBI:29105"/>
    </ligand>
</feature>
<keyword evidence="4" id="KW-0479">Metal-binding</keyword>
<feature type="compositionally biased region" description="Polar residues" evidence="5">
    <location>
        <begin position="440"/>
        <end position="450"/>
    </location>
</feature>
<keyword evidence="8" id="KW-1185">Reference proteome</keyword>
<feature type="compositionally biased region" description="Pro residues" evidence="5">
    <location>
        <begin position="601"/>
        <end position="619"/>
    </location>
</feature>
<name>A0A9P4N8W5_9PLEO</name>
<comment type="similarity">
    <text evidence="1">Belongs to the sirtuin family. Class I subfamily.</text>
</comment>
<feature type="compositionally biased region" description="Basic and acidic residues" evidence="5">
    <location>
        <begin position="85"/>
        <end position="94"/>
    </location>
</feature>
<dbReference type="GO" id="GO:0046872">
    <property type="term" value="F:metal ion binding"/>
    <property type="evidence" value="ECO:0007669"/>
    <property type="project" value="UniProtKB-KW"/>
</dbReference>
<comment type="caution">
    <text evidence="7">The sequence shown here is derived from an EMBL/GenBank/DDBJ whole genome shotgun (WGS) entry which is preliminary data.</text>
</comment>
<feature type="region of interest" description="Disordered" evidence="5">
    <location>
        <begin position="592"/>
        <end position="665"/>
    </location>
</feature>
<dbReference type="Gene3D" id="3.40.50.1220">
    <property type="entry name" value="TPP-binding domain"/>
    <property type="match status" value="1"/>
</dbReference>
<dbReference type="InterPro" id="IPR029035">
    <property type="entry name" value="DHS-like_NAD/FAD-binding_dom"/>
</dbReference>
<dbReference type="OrthoDB" id="2919105at2759"/>
<dbReference type="InterPro" id="IPR003000">
    <property type="entry name" value="Sirtuin"/>
</dbReference>
<feature type="domain" description="Deacetylase sirtuin-type" evidence="6">
    <location>
        <begin position="104"/>
        <end position="419"/>
    </location>
</feature>
<feature type="compositionally biased region" description="Low complexity" evidence="5">
    <location>
        <begin position="638"/>
        <end position="648"/>
    </location>
</feature>
<sequence>MAYDCASNGESSPLSSPPVSDSDSEISVLSKSPSPPPGLFRYPSPSSTTSSQRSSAKTSPAPEIMAPTPSSGNDDGRPPRKKRKLADPKERTTERLDLRLGEVAAEEKPQLERLLRVLHKKRKIVVIAGAGISVSAGIPDFRSSTGLFKSLRKSHKLRSSGKDLFDASVYQDDSSTSTFHDMVRSLSQSTKNAKPTAFHHLLATLAHEGRLLRLYSQNVDGIDTSLPPLKTEVPLPKKGPWPKTIQLHGGLDHMVCSKCHALSDFDAEQFNGPIPPACGDCVEKDNVRQVADKRSHGIGRLRPRMVLYNEHNPDDEAIGSCARLDLRTRPDAIIVAGTTLKVPGVRRIVREMCAVVRDRRDGTSIWINNDPEPLGKDLANSWDLVVRGPCDEVARLAAMPRWDDPIDFKEVTDEQLSKTKEKQRAEVVVVSPKKSTAVEQVQGQMLTPAQSPRMRAQLVIKPEPTTPTKSNGRKRKSEGAKLDAMIKVEARKPRQTQAQPKKKPGRKSKANNGNNGRITDQFTVAKNASKSSSTKFIPSKYSAPDTAGSVGDDTDIIRLAPAPTTLAKIPRGGAQCTGWKNVRPHMAILSSSNVRNNAPTIPSPKCPSPEPFSDPPEPETPTHNTSFAKPYSEQPNHSRPSSASSRVSETVTPSSVPKGMGPLLT</sequence>
<reference evidence="8" key="1">
    <citation type="journal article" date="2020" name="Stud. Mycol.">
        <title>101 Dothideomycetes genomes: A test case for predicting lifestyles and emergence of pathogens.</title>
        <authorList>
            <person name="Haridas S."/>
            <person name="Albert R."/>
            <person name="Binder M."/>
            <person name="Bloem J."/>
            <person name="LaButti K."/>
            <person name="Salamov A."/>
            <person name="Andreopoulos B."/>
            <person name="Baker S."/>
            <person name="Barry K."/>
            <person name="Bills G."/>
            <person name="Bluhm B."/>
            <person name="Cannon C."/>
            <person name="Castanera R."/>
            <person name="Culley D."/>
            <person name="Daum C."/>
            <person name="Ezra D."/>
            <person name="Gonzalez J."/>
            <person name="Henrissat B."/>
            <person name="Kuo A."/>
            <person name="Liang C."/>
            <person name="Lipzen A."/>
            <person name="Lutzoni F."/>
            <person name="Magnuson J."/>
            <person name="Mondo S."/>
            <person name="Nolan M."/>
            <person name="Ohm R."/>
            <person name="Pangilinan J."/>
            <person name="Park H.-J."/>
            <person name="Ramirez L."/>
            <person name="Alfaro M."/>
            <person name="Sun H."/>
            <person name="Tritt A."/>
            <person name="Yoshinaga Y."/>
            <person name="Zwiers L.-H."/>
            <person name="Turgeon B."/>
            <person name="Goodwin S."/>
            <person name="Spatafora J."/>
            <person name="Crous P."/>
            <person name="Grigoriev I."/>
        </authorList>
    </citation>
    <scope>NUCLEOTIDE SEQUENCE [LARGE SCALE GENOMIC DNA]</scope>
    <source>
        <strain evidence="8">CBS 304.66</strain>
    </source>
</reference>
<dbReference type="Proteomes" id="UP000800093">
    <property type="component" value="Unassembled WGS sequence"/>
</dbReference>
<keyword evidence="2" id="KW-0808">Transferase</keyword>
<evidence type="ECO:0000313" key="8">
    <source>
        <dbReference type="Proteomes" id="UP000800093"/>
    </source>
</evidence>